<evidence type="ECO:0000256" key="1">
    <source>
        <dbReference type="SAM" id="Coils"/>
    </source>
</evidence>
<sequence>MLLNNSVKAEPGLAVTLLRGLALPRDVNQVPTNLLPRLGKMCSHLVQKGKSWEHEAKNAEAEVEKLKKELVDAVTAVEIAKGAVRRMKDEEKEKLREADLKSFEAGIKRAALEYTQITHKMINDELEARLPDFYKLGYAAGANAMVGVMVIQHESGFLKQLLEPVVPNLELPYTEEECQPLPPEDDDVEMIKAEHQQGRVEEHVAEDGELKGIAEAPEKVTEDKHVQID</sequence>
<name>A0A834GLJ2_RHOSS</name>
<feature type="region of interest" description="Disordered" evidence="2">
    <location>
        <begin position="195"/>
        <end position="229"/>
    </location>
</feature>
<reference evidence="3" key="1">
    <citation type="submission" date="2019-11" db="EMBL/GenBank/DDBJ databases">
        <authorList>
            <person name="Liu Y."/>
            <person name="Hou J."/>
            <person name="Li T.-Q."/>
            <person name="Guan C.-H."/>
            <person name="Wu X."/>
            <person name="Wu H.-Z."/>
            <person name="Ling F."/>
            <person name="Zhang R."/>
            <person name="Shi X.-G."/>
            <person name="Ren J.-P."/>
            <person name="Chen E.-F."/>
            <person name="Sun J.-M."/>
        </authorList>
    </citation>
    <scope>NUCLEOTIDE SEQUENCE</scope>
    <source>
        <strain evidence="3">Adult_tree_wgs_1</strain>
        <tissue evidence="3">Leaves</tissue>
    </source>
</reference>
<dbReference type="EMBL" id="WJXA01000008">
    <property type="protein sequence ID" value="KAF7135137.1"/>
    <property type="molecule type" value="Genomic_DNA"/>
</dbReference>
<dbReference type="OrthoDB" id="1831088at2759"/>
<gene>
    <name evidence="3" type="ORF">RHSIM_Rhsim08G0112500</name>
</gene>
<keyword evidence="1" id="KW-0175">Coiled coil</keyword>
<dbReference type="Proteomes" id="UP000626092">
    <property type="component" value="Unassembled WGS sequence"/>
</dbReference>
<feature type="coiled-coil region" evidence="1">
    <location>
        <begin position="49"/>
        <end position="76"/>
    </location>
</feature>
<evidence type="ECO:0000256" key="2">
    <source>
        <dbReference type="SAM" id="MobiDB-lite"/>
    </source>
</evidence>
<dbReference type="AlphaFoldDB" id="A0A834GLJ2"/>
<evidence type="ECO:0000313" key="4">
    <source>
        <dbReference type="Proteomes" id="UP000626092"/>
    </source>
</evidence>
<keyword evidence="4" id="KW-1185">Reference proteome</keyword>
<comment type="caution">
    <text evidence="3">The sequence shown here is derived from an EMBL/GenBank/DDBJ whole genome shotgun (WGS) entry which is preliminary data.</text>
</comment>
<protein>
    <submittedName>
        <fullName evidence="3">Uncharacterized protein</fullName>
    </submittedName>
</protein>
<organism evidence="3 4">
    <name type="scientific">Rhododendron simsii</name>
    <name type="common">Sims's rhododendron</name>
    <dbReference type="NCBI Taxonomy" id="118357"/>
    <lineage>
        <taxon>Eukaryota</taxon>
        <taxon>Viridiplantae</taxon>
        <taxon>Streptophyta</taxon>
        <taxon>Embryophyta</taxon>
        <taxon>Tracheophyta</taxon>
        <taxon>Spermatophyta</taxon>
        <taxon>Magnoliopsida</taxon>
        <taxon>eudicotyledons</taxon>
        <taxon>Gunneridae</taxon>
        <taxon>Pentapetalae</taxon>
        <taxon>asterids</taxon>
        <taxon>Ericales</taxon>
        <taxon>Ericaceae</taxon>
        <taxon>Ericoideae</taxon>
        <taxon>Rhodoreae</taxon>
        <taxon>Rhododendron</taxon>
    </lineage>
</organism>
<evidence type="ECO:0000313" key="3">
    <source>
        <dbReference type="EMBL" id="KAF7135137.1"/>
    </source>
</evidence>
<accession>A0A834GLJ2</accession>
<proteinExistence type="predicted"/>